<dbReference type="CDD" id="cd17332">
    <property type="entry name" value="MFS_MelB_like"/>
    <property type="match status" value="1"/>
</dbReference>
<feature type="transmembrane region" description="Helical" evidence="3">
    <location>
        <begin position="92"/>
        <end position="112"/>
    </location>
</feature>
<keyword evidence="5" id="KW-1185">Reference proteome</keyword>
<keyword evidence="3" id="KW-1133">Transmembrane helix</keyword>
<keyword evidence="3" id="KW-0472">Membrane</keyword>
<dbReference type="InterPro" id="IPR036259">
    <property type="entry name" value="MFS_trans_sf"/>
</dbReference>
<dbReference type="SUPFAM" id="SSF103473">
    <property type="entry name" value="MFS general substrate transporter"/>
    <property type="match status" value="1"/>
</dbReference>
<keyword evidence="1" id="KW-0813">Transport</keyword>
<gene>
    <name evidence="4" type="ORF">C1O36_05190</name>
</gene>
<sequence length="462" mass="52679">MLLSINRKRGFNLKAQLTKVQKLSFGIGAVGKDAVFNLVSIYFMFYVTDIIKLSPVFVGFLFFIARIWDAVNDPFMGMMVDRTQHRFGKFKIWLGIGTVTNALITLLLFTNFEFPQPMMYVYVSVMYVLWGMTYTMMDIPYWAWLPNLTQDSRERETMSVIPRFFASLAAFIVGTWGLYLIDRLSHILGHGDLSVGMFIVALLCSVLFVVTIGVTLIGVPENQSVKVQPIPRLRLKEIKQMLFRHHALLAMMGLLLSFNLGMQLLNGTLIYYFKYVINIEQYFAYFNSMLFVEMLALLFLPFWIRHVGRQNAFNSAMLFIISGLALMLYSGFVAPHQLGWVLFGGMVLRIGTGFMLGMVTIMLADVIDDGEMQFGRRHDSLNTAMYTFMTKAAHALSGLMIGAGMSLFHFIPNQHQRIETQMGIRVLGLILPILCIVISTFLYHQMYPLKESSKIKRGRTSS</sequence>
<feature type="transmembrane region" description="Helical" evidence="3">
    <location>
        <begin position="282"/>
        <end position="304"/>
    </location>
</feature>
<evidence type="ECO:0000313" key="4">
    <source>
        <dbReference type="EMBL" id="NHA33926.1"/>
    </source>
</evidence>
<organism evidence="4 5">
    <name type="scientific">Staphylococcus schleiferi</name>
    <dbReference type="NCBI Taxonomy" id="1295"/>
    <lineage>
        <taxon>Bacteria</taxon>
        <taxon>Bacillati</taxon>
        <taxon>Bacillota</taxon>
        <taxon>Bacilli</taxon>
        <taxon>Bacillales</taxon>
        <taxon>Staphylococcaceae</taxon>
        <taxon>Staphylococcus</taxon>
    </lineage>
</organism>
<keyword evidence="2" id="KW-0769">Symport</keyword>
<name>A0ABX0FZ13_STASC</name>
<feature type="transmembrane region" description="Helical" evidence="3">
    <location>
        <begin position="423"/>
        <end position="444"/>
    </location>
</feature>
<keyword evidence="3" id="KW-0812">Transmembrane</keyword>
<evidence type="ECO:0000256" key="3">
    <source>
        <dbReference type="SAM" id="Phobius"/>
    </source>
</evidence>
<accession>A0ABX0FZ13</accession>
<reference evidence="4 5" key="1">
    <citation type="submission" date="2018-01" db="EMBL/GenBank/DDBJ databases">
        <title>Complete genome sequence of Staphylococcus Scheliferi isolated from human.</title>
        <authorList>
            <person name="Abouelkhair M.A."/>
            <person name="Bemis D.A."/>
            <person name="Kania S.A."/>
        </authorList>
    </citation>
    <scope>NUCLEOTIDE SEQUENCE [LARGE SCALE GENOMIC DNA]</scope>
    <source>
        <strain evidence="4 5">ATCC 43808</strain>
    </source>
</reference>
<dbReference type="InterPro" id="IPR001927">
    <property type="entry name" value="Na/Gal_symport"/>
</dbReference>
<dbReference type="Proteomes" id="UP000572988">
    <property type="component" value="Unassembled WGS sequence"/>
</dbReference>
<dbReference type="EMBL" id="POVK01000013">
    <property type="protein sequence ID" value="NHA33926.1"/>
    <property type="molecule type" value="Genomic_DNA"/>
</dbReference>
<feature type="transmembrane region" description="Helical" evidence="3">
    <location>
        <begin position="316"/>
        <end position="334"/>
    </location>
</feature>
<feature type="transmembrane region" description="Helical" evidence="3">
    <location>
        <begin position="388"/>
        <end position="411"/>
    </location>
</feature>
<dbReference type="Gene3D" id="1.20.1250.20">
    <property type="entry name" value="MFS general substrate transporter like domains"/>
    <property type="match status" value="1"/>
</dbReference>
<comment type="caution">
    <text evidence="4">The sequence shown here is derived from an EMBL/GenBank/DDBJ whole genome shotgun (WGS) entry which is preliminary data.</text>
</comment>
<feature type="transmembrane region" description="Helical" evidence="3">
    <location>
        <begin position="160"/>
        <end position="181"/>
    </location>
</feature>
<feature type="transmembrane region" description="Helical" evidence="3">
    <location>
        <begin position="340"/>
        <end position="367"/>
    </location>
</feature>
<dbReference type="NCBIfam" id="TIGR00792">
    <property type="entry name" value="gph"/>
    <property type="match status" value="1"/>
</dbReference>
<dbReference type="NCBIfam" id="NF007749">
    <property type="entry name" value="PRK10429.1"/>
    <property type="match status" value="1"/>
</dbReference>
<feature type="transmembrane region" description="Helical" evidence="3">
    <location>
        <begin position="193"/>
        <end position="220"/>
    </location>
</feature>
<feature type="transmembrane region" description="Helical" evidence="3">
    <location>
        <begin position="118"/>
        <end position="139"/>
    </location>
</feature>
<protein>
    <submittedName>
        <fullName evidence="4">Melibiose:sodium transporter MelB</fullName>
    </submittedName>
</protein>
<feature type="transmembrane region" description="Helical" evidence="3">
    <location>
        <begin position="53"/>
        <end position="71"/>
    </location>
</feature>
<feature type="transmembrane region" description="Helical" evidence="3">
    <location>
        <begin position="23"/>
        <end position="47"/>
    </location>
</feature>
<dbReference type="Pfam" id="PF13347">
    <property type="entry name" value="MFS_2"/>
    <property type="match status" value="1"/>
</dbReference>
<evidence type="ECO:0000256" key="1">
    <source>
        <dbReference type="ARBA" id="ARBA00022448"/>
    </source>
</evidence>
<evidence type="ECO:0000256" key="2">
    <source>
        <dbReference type="ARBA" id="ARBA00022847"/>
    </source>
</evidence>
<proteinExistence type="predicted"/>
<evidence type="ECO:0000313" key="5">
    <source>
        <dbReference type="Proteomes" id="UP000572988"/>
    </source>
</evidence>
<dbReference type="PANTHER" id="PTHR11328">
    <property type="entry name" value="MAJOR FACILITATOR SUPERFAMILY DOMAIN-CONTAINING PROTEIN"/>
    <property type="match status" value="1"/>
</dbReference>
<dbReference type="PANTHER" id="PTHR11328:SF36">
    <property type="entry name" value="MELIBIOSE PERMEASE"/>
    <property type="match status" value="1"/>
</dbReference>
<feature type="transmembrane region" description="Helical" evidence="3">
    <location>
        <begin position="241"/>
        <end position="262"/>
    </location>
</feature>
<dbReference type="InterPro" id="IPR039672">
    <property type="entry name" value="MFS_2"/>
</dbReference>